<evidence type="ECO:0000256" key="1">
    <source>
        <dbReference type="SAM" id="Phobius"/>
    </source>
</evidence>
<name>A0A5N4A563_PHOPY</name>
<dbReference type="Proteomes" id="UP000327044">
    <property type="component" value="Unassembled WGS sequence"/>
</dbReference>
<proteinExistence type="predicted"/>
<reference evidence="2 3" key="1">
    <citation type="journal article" date="2018" name="Elife">
        <title>Firefly genomes illuminate parallel origins of bioluminescence in beetles.</title>
        <authorList>
            <person name="Fallon T.R."/>
            <person name="Lower S.E."/>
            <person name="Chang C.H."/>
            <person name="Bessho-Uehara M."/>
            <person name="Martin G.J."/>
            <person name="Bewick A.J."/>
            <person name="Behringer M."/>
            <person name="Debat H.J."/>
            <person name="Wong I."/>
            <person name="Day J.C."/>
            <person name="Suvorov A."/>
            <person name="Silva C.J."/>
            <person name="Stanger-Hall K.F."/>
            <person name="Hall D.W."/>
            <person name="Schmitz R.J."/>
            <person name="Nelson D.R."/>
            <person name="Lewis S.M."/>
            <person name="Shigenobu S."/>
            <person name="Bybee S.M."/>
            <person name="Larracuente A.M."/>
            <person name="Oba Y."/>
            <person name="Weng J.K."/>
        </authorList>
    </citation>
    <scope>NUCLEOTIDE SEQUENCE [LARGE SCALE GENOMIC DNA]</scope>
    <source>
        <strain evidence="2">1611_PpyrPB1</strain>
        <tissue evidence="2">Whole body</tissue>
    </source>
</reference>
<dbReference type="AlphaFoldDB" id="A0A5N4A563"/>
<organism evidence="2 3">
    <name type="scientific">Photinus pyralis</name>
    <name type="common">Common eastern firefly</name>
    <name type="synonym">Lampyris pyralis</name>
    <dbReference type="NCBI Taxonomy" id="7054"/>
    <lineage>
        <taxon>Eukaryota</taxon>
        <taxon>Metazoa</taxon>
        <taxon>Ecdysozoa</taxon>
        <taxon>Arthropoda</taxon>
        <taxon>Hexapoda</taxon>
        <taxon>Insecta</taxon>
        <taxon>Pterygota</taxon>
        <taxon>Neoptera</taxon>
        <taxon>Endopterygota</taxon>
        <taxon>Coleoptera</taxon>
        <taxon>Polyphaga</taxon>
        <taxon>Elateriformia</taxon>
        <taxon>Elateroidea</taxon>
        <taxon>Lampyridae</taxon>
        <taxon>Lampyrinae</taxon>
        <taxon>Photinus</taxon>
    </lineage>
</organism>
<gene>
    <name evidence="2" type="ORF">PPYR_14406</name>
</gene>
<evidence type="ECO:0008006" key="4">
    <source>
        <dbReference type="Google" id="ProtNLM"/>
    </source>
</evidence>
<dbReference type="InParanoid" id="A0A5N4A563"/>
<keyword evidence="1" id="KW-0472">Membrane</keyword>
<dbReference type="Gene3D" id="3.40.50.300">
    <property type="entry name" value="P-loop containing nucleotide triphosphate hydrolases"/>
    <property type="match status" value="1"/>
</dbReference>
<dbReference type="SUPFAM" id="SSF52540">
    <property type="entry name" value="P-loop containing nucleoside triphosphate hydrolases"/>
    <property type="match status" value="1"/>
</dbReference>
<dbReference type="EMBL" id="VVIM01000010">
    <property type="protein sequence ID" value="KAB0792447.1"/>
    <property type="molecule type" value="Genomic_DNA"/>
</dbReference>
<dbReference type="OrthoDB" id="8191652at2759"/>
<evidence type="ECO:0000313" key="3">
    <source>
        <dbReference type="Proteomes" id="UP000327044"/>
    </source>
</evidence>
<keyword evidence="3" id="KW-1185">Reference proteome</keyword>
<keyword evidence="1" id="KW-0812">Transmembrane</keyword>
<accession>A0A5N4A563</accession>
<dbReference type="InterPro" id="IPR027417">
    <property type="entry name" value="P-loop_NTPase"/>
</dbReference>
<keyword evidence="1" id="KW-1133">Transmembrane helix</keyword>
<evidence type="ECO:0000313" key="2">
    <source>
        <dbReference type="EMBL" id="KAB0792447.1"/>
    </source>
</evidence>
<sequence>MLKNRYNTNISKLIVIQQTIANGHIIRNIFYQESYGKERFQDNLSEPMEVDPAQDAVPTLKRRLNYPGEKIQTVESYVERTRPPTLTACAKLLLVLLGVCVLSVLYLFVYGDKYVVVNRLAQFNYLESDLEANLLDQKAAVRTIMDNVNRVNSRHGLSKLLAFIGTTGTGKTFAANILKRHFIPYHVNEIRKEDLNKLDKAVVNSFDSCCCNLVIVDGLRAEDLSNLIKFIRSLPTDDFSIIIVSIFNIHDTDDGLTYKINRDEYQQIRMTIDTQAGIEFELLIFFEPREEVVEEWLRTKLKKKGVASSRHKSIIADLLRDDHLKKNGFKGLERKLSLID</sequence>
<protein>
    <recommendedName>
        <fullName evidence="4">AAA+ ATPase domain-containing protein</fullName>
    </recommendedName>
</protein>
<comment type="caution">
    <text evidence="2">The sequence shown here is derived from an EMBL/GenBank/DDBJ whole genome shotgun (WGS) entry which is preliminary data.</text>
</comment>
<feature type="transmembrane region" description="Helical" evidence="1">
    <location>
        <begin position="92"/>
        <end position="111"/>
    </location>
</feature>